<evidence type="ECO:0000256" key="3">
    <source>
        <dbReference type="SAM" id="SignalP"/>
    </source>
</evidence>
<keyword evidence="2" id="KW-1133">Transmembrane helix</keyword>
<dbReference type="PROSITE" id="PS51352">
    <property type="entry name" value="THIOREDOXIN_2"/>
    <property type="match status" value="1"/>
</dbReference>
<accession>A0A5J6DV45</accession>
<dbReference type="GO" id="GO:0003756">
    <property type="term" value="F:protein disulfide isomerase activity"/>
    <property type="evidence" value="ECO:0007669"/>
    <property type="project" value="TreeGrafter"/>
</dbReference>
<name>A0A5J6DV45_9CILI</name>
<evidence type="ECO:0000256" key="2">
    <source>
        <dbReference type="SAM" id="Phobius"/>
    </source>
</evidence>
<evidence type="ECO:0000313" key="5">
    <source>
        <dbReference type="EMBL" id="QES95436.1"/>
    </source>
</evidence>
<evidence type="ECO:0000259" key="4">
    <source>
        <dbReference type="PROSITE" id="PS51352"/>
    </source>
</evidence>
<feature type="signal peptide" evidence="3">
    <location>
        <begin position="1"/>
        <end position="21"/>
    </location>
</feature>
<dbReference type="InterPro" id="IPR036249">
    <property type="entry name" value="Thioredoxin-like_sf"/>
</dbReference>
<dbReference type="AlphaFoldDB" id="A0A5J6DV45"/>
<protein>
    <submittedName>
        <fullName evidence="5">Thioredoxin</fullName>
    </submittedName>
</protein>
<dbReference type="SUPFAM" id="SSF52833">
    <property type="entry name" value="Thioredoxin-like"/>
    <property type="match status" value="1"/>
</dbReference>
<dbReference type="PANTHER" id="PTHR45672:SF11">
    <property type="entry name" value="PROTEIN DISULFIDE-ISOMERASE C17H9.14C"/>
    <property type="match status" value="1"/>
</dbReference>
<feature type="compositionally biased region" description="Basic and acidic residues" evidence="1">
    <location>
        <begin position="145"/>
        <end position="173"/>
    </location>
</feature>
<proteinExistence type="evidence at transcript level"/>
<feature type="chain" id="PRO_5023871785" evidence="3">
    <location>
        <begin position="22"/>
        <end position="384"/>
    </location>
</feature>
<keyword evidence="2" id="KW-0472">Membrane</keyword>
<organism evidence="5">
    <name type="scientific">Philasterides dicentrarchi</name>
    <dbReference type="NCBI Taxonomy" id="282688"/>
    <lineage>
        <taxon>Eukaryota</taxon>
        <taxon>Sar</taxon>
        <taxon>Alveolata</taxon>
        <taxon>Ciliophora</taxon>
        <taxon>Intramacronucleata</taxon>
        <taxon>Oligohymenophorea</taxon>
        <taxon>Scuticociliatia</taxon>
        <taxon>Philasterida</taxon>
        <taxon>Philasteridae</taxon>
        <taxon>Philasterides</taxon>
    </lineage>
</organism>
<keyword evidence="3" id="KW-0732">Signal</keyword>
<feature type="domain" description="Thioredoxin" evidence="4">
    <location>
        <begin position="19"/>
        <end position="140"/>
    </location>
</feature>
<dbReference type="Pfam" id="PF00085">
    <property type="entry name" value="Thioredoxin"/>
    <property type="match status" value="1"/>
</dbReference>
<feature type="transmembrane region" description="Helical" evidence="2">
    <location>
        <begin position="343"/>
        <end position="363"/>
    </location>
</feature>
<dbReference type="InterPro" id="IPR013766">
    <property type="entry name" value="Thioredoxin_domain"/>
</dbReference>
<dbReference type="GO" id="GO:0005783">
    <property type="term" value="C:endoplasmic reticulum"/>
    <property type="evidence" value="ECO:0007669"/>
    <property type="project" value="TreeGrafter"/>
</dbReference>
<keyword evidence="2" id="KW-0812">Transmembrane</keyword>
<sequence length="384" mass="45030">MKFILSSCLIVLSLLLQQVQTSQWWKNVKAVALTEKNFNDYVGKEKHVIIEFFTPWCRYCQMMSGEWNQLFEYYEQKDTRNDVIIAKLNCEDESQFCQQHHVHSFPTIKHYAKNQVQATAHFHGNRLFSVFVEWINSSCGEEDKQLEKQKQEEEEKQKREQEQQKLQKEKGETEQQTDGQIIEDSNQLLQEIKSSLSDGIADVGKQAKINDHGNFNQMNIEEKAELLFDEVHQTRREMSELNLINKKNLLLLHKIIQQADKLQDERIALQDEVGKINVVIDEKKDQILSIFKDGSNESDHSDKNNTNKKGNLNKIEKDLKNKKNYYEKIENQKNIATSLLIKYYIGILMIGVVIGYGVTALIFNLTNKKKKYFDEEHNEIYKDS</sequence>
<reference evidence="5" key="1">
    <citation type="submission" date="2019-03" db="EMBL/GenBank/DDBJ databases">
        <authorList>
            <person name="Folgueira I."/>
            <person name="Lamas J."/>
            <person name="Leiro J."/>
        </authorList>
    </citation>
    <scope>NUCLEOTIDE SEQUENCE</scope>
    <source>
        <strain evidence="5">I1</strain>
    </source>
</reference>
<feature type="region of interest" description="Disordered" evidence="1">
    <location>
        <begin position="145"/>
        <end position="180"/>
    </location>
</feature>
<dbReference type="EMBL" id="MK601885">
    <property type="protein sequence ID" value="QES95436.1"/>
    <property type="molecule type" value="mRNA"/>
</dbReference>
<dbReference type="GO" id="GO:0006457">
    <property type="term" value="P:protein folding"/>
    <property type="evidence" value="ECO:0007669"/>
    <property type="project" value="TreeGrafter"/>
</dbReference>
<evidence type="ECO:0000256" key="1">
    <source>
        <dbReference type="SAM" id="MobiDB-lite"/>
    </source>
</evidence>
<dbReference type="Gene3D" id="3.40.30.10">
    <property type="entry name" value="Glutaredoxin"/>
    <property type="match status" value="1"/>
</dbReference>
<dbReference type="InterPro" id="IPR051063">
    <property type="entry name" value="PDI"/>
</dbReference>
<dbReference type="PANTHER" id="PTHR45672">
    <property type="entry name" value="PROTEIN DISULFIDE-ISOMERASE C17H9.14C-RELATED"/>
    <property type="match status" value="1"/>
</dbReference>
<dbReference type="CDD" id="cd02961">
    <property type="entry name" value="PDI_a_family"/>
    <property type="match status" value="1"/>
</dbReference>